<dbReference type="PANTHER" id="PTHR43581:SF4">
    <property type="entry name" value="ATP_GTP PHOSPHATASE"/>
    <property type="match status" value="1"/>
</dbReference>
<dbReference type="AlphaFoldDB" id="A0A7U7X6G0"/>
<proteinExistence type="predicted"/>
<dbReference type="EMBL" id="AACCWZ010000020">
    <property type="protein sequence ID" value="EAK0451871.1"/>
    <property type="molecule type" value="Genomic_DNA"/>
</dbReference>
<protein>
    <submittedName>
        <fullName evidence="2">DUF2813 domain-containing protein</fullName>
    </submittedName>
</protein>
<dbReference type="InterPro" id="IPR051396">
    <property type="entry name" value="Bact_Antivir_Def_Nuclease"/>
</dbReference>
<gene>
    <name evidence="2" type="ORF">YZ36_07840</name>
</gene>
<comment type="caution">
    <text evidence="2">The sequence shown here is derived from an EMBL/GenBank/DDBJ whole genome shotgun (WGS) entry which is preliminary data.</text>
</comment>
<dbReference type="Proteomes" id="UP000405656">
    <property type="component" value="Unassembled WGS sequence"/>
</dbReference>
<evidence type="ECO:0000313" key="2">
    <source>
        <dbReference type="EMBL" id="EAK0451871.1"/>
    </source>
</evidence>
<sequence length="586" mass="69279">MKLVKCKIENFRSYENTEFNFSDLSVIIGKNDVGKSTLFDALDIFFENNKALEDDVNINSNENKFSITCFFQVEPQTQINIDASESERTQTSLESEYLLNQENLLQIKKTWEKGKLSKTYLVCNYPTNWEKPLITLKIQDLRKLLSEESEVNQNIKKEIRNFLFSQENLNFMEQEIDISTKDTDIVSIYNKLKEKMPKFLLFKADRTNTDKDSEITQITKAITQNAISEIEQQFNNMKENILDDIKSFANATLERLKSFDKDIVKDLVPDITSKELSSLFSYEFKSDSGISFNKRGSGVKRLFLLSFFLEDAERKQQSNMIYAIEEPETSQHPNYQRIVIESLQKLAQNQGRQILLTTHTPEIVRMVNKENIIFIQKDDEDRRIVYHGDEINTEILADTLGVLPYLLYQRVLFVEGETDVKFLNNLNNKFECLRNIFDLKTITLIPLHGGGNVKNWIREDYLKQSNVKCLYFLDRDEDRRDVEEQNLIRTKKREIENYYPIDILEEYFKNKLGKDLIFSDNFKRNWDNEDIAQYVFNCQSEDKKIGTTDIKSMFANKKIWDKINENNMQNFDEIKEWFERMKEFFE</sequence>
<dbReference type="RefSeq" id="WP_254450113.1">
    <property type="nucleotide sequence ID" value="NZ_CBCVQG010000005.1"/>
</dbReference>
<dbReference type="InterPro" id="IPR027417">
    <property type="entry name" value="P-loop_NTPase"/>
</dbReference>
<organism evidence="2 3">
    <name type="scientific">Campylobacter lari</name>
    <dbReference type="NCBI Taxonomy" id="201"/>
    <lineage>
        <taxon>Bacteria</taxon>
        <taxon>Pseudomonadati</taxon>
        <taxon>Campylobacterota</taxon>
        <taxon>Epsilonproteobacteria</taxon>
        <taxon>Campylobacterales</taxon>
        <taxon>Campylobacteraceae</taxon>
        <taxon>Campylobacter</taxon>
    </lineage>
</organism>
<accession>A0A7U7X6G0</accession>
<feature type="domain" description="Endonuclease GajA/Old nuclease/RecF-like AAA" evidence="1">
    <location>
        <begin position="1"/>
        <end position="364"/>
    </location>
</feature>
<dbReference type="SUPFAM" id="SSF52540">
    <property type="entry name" value="P-loop containing nucleoside triphosphate hydrolases"/>
    <property type="match status" value="1"/>
</dbReference>
<reference evidence="2 3" key="1">
    <citation type="submission" date="2018-05" db="EMBL/GenBank/DDBJ databases">
        <authorList>
            <consortium name="PulseNet: The National Subtyping Network for Foodborne Disease Surveillance"/>
            <person name="Tarr C.L."/>
            <person name="Trees E."/>
            <person name="Katz L.S."/>
            <person name="Carleton-Romer H.A."/>
            <person name="Stroika S."/>
            <person name="Kucerova Z."/>
            <person name="Roache K.F."/>
            <person name="Sabol A.L."/>
            <person name="Besser J."/>
            <person name="Gerner-Smidt P."/>
        </authorList>
    </citation>
    <scope>NUCLEOTIDE SEQUENCE [LARGE SCALE GENOMIC DNA]</scope>
    <source>
        <strain evidence="2 3">20110455</strain>
    </source>
</reference>
<evidence type="ECO:0000259" key="1">
    <source>
        <dbReference type="Pfam" id="PF13175"/>
    </source>
</evidence>
<dbReference type="InterPro" id="IPR041685">
    <property type="entry name" value="AAA_GajA/Old/RecF-like"/>
</dbReference>
<name>A0A7U7X6G0_CAMLA</name>
<dbReference type="PANTHER" id="PTHR43581">
    <property type="entry name" value="ATP/GTP PHOSPHATASE"/>
    <property type="match status" value="1"/>
</dbReference>
<evidence type="ECO:0000313" key="3">
    <source>
        <dbReference type="Proteomes" id="UP000405656"/>
    </source>
</evidence>
<dbReference type="Gene3D" id="3.40.50.300">
    <property type="entry name" value="P-loop containing nucleotide triphosphate hydrolases"/>
    <property type="match status" value="1"/>
</dbReference>
<dbReference type="Pfam" id="PF13175">
    <property type="entry name" value="AAA_15"/>
    <property type="match status" value="1"/>
</dbReference>